<keyword evidence="1" id="KW-1133">Transmembrane helix</keyword>
<dbReference type="EMBL" id="AP014680">
    <property type="protein sequence ID" value="BAP86689.1"/>
    <property type="molecule type" value="Genomic_DNA"/>
</dbReference>
<evidence type="ECO:0000313" key="2">
    <source>
        <dbReference type="EMBL" id="BAP86689.1"/>
    </source>
</evidence>
<accession>A0A0A1H099</accession>
<dbReference type="STRING" id="1291742.LOOC260_121840"/>
<gene>
    <name evidence="2" type="ORF">LOOC260_121840</name>
</gene>
<feature type="transmembrane region" description="Helical" evidence="1">
    <location>
        <begin position="6"/>
        <end position="27"/>
    </location>
</feature>
<dbReference type="Proteomes" id="UP000031620">
    <property type="component" value="Chromosome"/>
</dbReference>
<feature type="transmembrane region" description="Helical" evidence="1">
    <location>
        <begin position="48"/>
        <end position="69"/>
    </location>
</feature>
<keyword evidence="1" id="KW-0812">Transmembrane</keyword>
<evidence type="ECO:0000313" key="3">
    <source>
        <dbReference type="Proteomes" id="UP000031620"/>
    </source>
</evidence>
<dbReference type="NCBIfam" id="NF040508">
    <property type="entry name" value="LVIS_2131_fam"/>
    <property type="match status" value="1"/>
</dbReference>
<protein>
    <submittedName>
        <fullName evidence="2">Uncharacterized protein</fullName>
    </submittedName>
</protein>
<dbReference type="AlphaFoldDB" id="A0A0A1H099"/>
<sequence>MWTGWNWVGIILWIIVVAYFVYVIHFIRVKQLMLIVRTKKAFAWKNTWQYTGLLAVALIALVSMFYLTFFRQVDLSNKNEVEISTKYHPLVLTPIKDDFYYVQAHRGTSGDKPVVSYSYWLKHNKYTISGHNGTVVDGPVPMNVVASVYPWDLAKLKAQDTKNGKAFVAVMTIRYKQTILNGIGMRSGHVANRYTMIRVPAEGFVYHK</sequence>
<evidence type="ECO:0000256" key="1">
    <source>
        <dbReference type="SAM" id="Phobius"/>
    </source>
</evidence>
<proteinExistence type="predicted"/>
<dbReference type="KEGG" id="lho:LOOC260_121840"/>
<name>A0A0A1H099_9LACO</name>
<dbReference type="InterPro" id="IPR049731">
    <property type="entry name" value="LVIS_2131-like"/>
</dbReference>
<dbReference type="RefSeq" id="WP_041094935.1">
    <property type="nucleotide sequence ID" value="NZ_AP014680.1"/>
</dbReference>
<organism evidence="2 3">
    <name type="scientific">Paucilactobacillus hokkaidonensis JCM 18461</name>
    <dbReference type="NCBI Taxonomy" id="1291742"/>
    <lineage>
        <taxon>Bacteria</taxon>
        <taxon>Bacillati</taxon>
        <taxon>Bacillota</taxon>
        <taxon>Bacilli</taxon>
        <taxon>Lactobacillales</taxon>
        <taxon>Lactobacillaceae</taxon>
        <taxon>Paucilactobacillus</taxon>
    </lineage>
</organism>
<reference evidence="2 3" key="1">
    <citation type="submission" date="2014-11" db="EMBL/GenBank/DDBJ databases">
        <title>Complete genome sequence and analysis of Lactobacillus hokkaidonensis LOOC260T.</title>
        <authorList>
            <person name="Tanizawa Y."/>
            <person name="Tohno M."/>
            <person name="Kaminuma E."/>
            <person name="Nakamura Y."/>
            <person name="Arita M."/>
        </authorList>
    </citation>
    <scope>NUCLEOTIDE SEQUENCE [LARGE SCALE GENOMIC DNA]</scope>
    <source>
        <strain evidence="2 3">LOOC260</strain>
    </source>
</reference>
<dbReference type="HOGENOM" id="CLU_094536_0_0_9"/>
<keyword evidence="1" id="KW-0472">Membrane</keyword>